<dbReference type="KEGG" id="mmag:MMAD_05760"/>
<reference evidence="3 4" key="1">
    <citation type="journal article" date="2019" name="Emerg. Microbes Infect.">
        <title>Comprehensive subspecies identification of 175 nontuberculous mycobacteria species based on 7547 genomic profiles.</title>
        <authorList>
            <person name="Matsumoto Y."/>
            <person name="Kinjo T."/>
            <person name="Motooka D."/>
            <person name="Nabeya D."/>
            <person name="Jung N."/>
            <person name="Uechi K."/>
            <person name="Horii T."/>
            <person name="Iida T."/>
            <person name="Fujita J."/>
            <person name="Nakamura S."/>
        </authorList>
    </citation>
    <scope>NUCLEOTIDE SEQUENCE [LARGE SCALE GENOMIC DNA]</scope>
    <source>
        <strain evidence="3 4">JCM 13574</strain>
    </source>
</reference>
<dbReference type="RefSeq" id="WP_163732263.1">
    <property type="nucleotide sequence ID" value="NZ_AP022610.1"/>
</dbReference>
<proteinExistence type="predicted"/>
<evidence type="ECO:0000313" key="4">
    <source>
        <dbReference type="Proteomes" id="UP000466517"/>
    </source>
</evidence>
<keyword evidence="2" id="KW-0472">Membrane</keyword>
<evidence type="ECO:0000256" key="2">
    <source>
        <dbReference type="SAM" id="Phobius"/>
    </source>
</evidence>
<evidence type="ECO:0000256" key="1">
    <source>
        <dbReference type="SAM" id="MobiDB-lite"/>
    </source>
</evidence>
<keyword evidence="2" id="KW-1133">Transmembrane helix</keyword>
<dbReference type="EMBL" id="AP022610">
    <property type="protein sequence ID" value="BBZ26281.1"/>
    <property type="molecule type" value="Genomic_DNA"/>
</dbReference>
<gene>
    <name evidence="3" type="ORF">MMAD_05760</name>
</gene>
<keyword evidence="2" id="KW-0812">Transmembrane</keyword>
<keyword evidence="4" id="KW-1185">Reference proteome</keyword>
<dbReference type="AlphaFoldDB" id="A0A7I7XCD3"/>
<evidence type="ECO:0000313" key="3">
    <source>
        <dbReference type="EMBL" id="BBZ26281.1"/>
    </source>
</evidence>
<feature type="region of interest" description="Disordered" evidence="1">
    <location>
        <begin position="17"/>
        <end position="38"/>
    </location>
</feature>
<protein>
    <submittedName>
        <fullName evidence="3">Uncharacterized protein</fullName>
    </submittedName>
</protein>
<accession>A0A7I7XCD3</accession>
<dbReference type="Proteomes" id="UP000466517">
    <property type="component" value="Chromosome"/>
</dbReference>
<feature type="transmembrane region" description="Helical" evidence="2">
    <location>
        <begin position="45"/>
        <end position="66"/>
    </location>
</feature>
<name>A0A7I7XCD3_9MYCO</name>
<organism evidence="3 4">
    <name type="scientific">Mycolicibacterium madagascariense</name>
    <dbReference type="NCBI Taxonomy" id="212765"/>
    <lineage>
        <taxon>Bacteria</taxon>
        <taxon>Bacillati</taxon>
        <taxon>Actinomycetota</taxon>
        <taxon>Actinomycetes</taxon>
        <taxon>Mycobacteriales</taxon>
        <taxon>Mycobacteriaceae</taxon>
        <taxon>Mycolicibacterium</taxon>
    </lineage>
</organism>
<sequence length="131" mass="13720">MGRELLVERCLLSTHRADRTKEPSTATQGKTPPTGPLTAGERRGVLIAATVIVTVFAVAAVVWAIFGGRSNSQRPAENCVTVAMASSMGGGVEHACGRAAHDWCQAAYAHGDVHARAVQVQCRRAGIAPES</sequence>